<accession>A0AA39X4Y4</accession>
<dbReference type="AlphaFoldDB" id="A0AA39X4Y4"/>
<dbReference type="EMBL" id="JAULSU010000002">
    <property type="protein sequence ID" value="KAK0627403.1"/>
    <property type="molecule type" value="Genomic_DNA"/>
</dbReference>
<dbReference type="Proteomes" id="UP001175000">
    <property type="component" value="Unassembled WGS sequence"/>
</dbReference>
<protein>
    <submittedName>
        <fullName evidence="1">Uncharacterized protein</fullName>
    </submittedName>
</protein>
<gene>
    <name evidence="1" type="ORF">B0T14DRAFT_600625</name>
</gene>
<proteinExistence type="predicted"/>
<organism evidence="1 2">
    <name type="scientific">Immersiella caudata</name>
    <dbReference type="NCBI Taxonomy" id="314043"/>
    <lineage>
        <taxon>Eukaryota</taxon>
        <taxon>Fungi</taxon>
        <taxon>Dikarya</taxon>
        <taxon>Ascomycota</taxon>
        <taxon>Pezizomycotina</taxon>
        <taxon>Sordariomycetes</taxon>
        <taxon>Sordariomycetidae</taxon>
        <taxon>Sordariales</taxon>
        <taxon>Lasiosphaeriaceae</taxon>
        <taxon>Immersiella</taxon>
    </lineage>
</organism>
<sequence>MFDWIVPGYRVITWRPVYEAFFQEYAWECDRTGKSGIGNWIGVSGVKRDDFDKFKLKALKDIQRKKREAEGEEIGGSHYPFQIVRILSKPFGVAWDALSGTPNTPGSISPCLEFGKKIDHHLLYYHWSFPKPDGLRHHELRRSQSLESGDSESIERSVVRFSRRNYSPAMVTAAPLLIRSIKKHGVIKPSAGDAGCKWHKNAATKLLPWSHRQKPLWIYRDHPCIEVFDRELLSLSLILGLRLEGSHRAFTPQGLGSFGSVLMSEKRSMFSVLSIAINRNHRSDKAPAGSGYSSLFAIYMACGFLPFSQMGFPGVGEDDCNDHIRGQSAVETHCVVVTGSTRQRILAGALLDNSNANGWRLERNMAADLSLPNNILDMTWPRANPIIDSSWLGKTQSGDIYHLETQSETFQESNRVGSWCEAVAGIAFGGLVPMVTVDLREAVKDTVGGAMATEEEVRNLHILMNSIENHAGRRLPSRDIIPLIEIFGSAHERIACYLPKGGRQHNTDFFLSFQSELKPATTEQTVEHLARLSTILEYLIAASKLDTEVIVRVDPNLSNEEKKVEMAFRKCTEEVQVSYQKAIQSQQAWGAGAPPVPSAAAPIAPALSEIEVVLSDITRKLDEDDDILASDCGKIAKCIIMAWVKLVTLISWSDRGTGVVDGDGVYHPPLLEELPYISAWE</sequence>
<name>A0AA39X4Y4_9PEZI</name>
<comment type="caution">
    <text evidence="1">The sequence shown here is derived from an EMBL/GenBank/DDBJ whole genome shotgun (WGS) entry which is preliminary data.</text>
</comment>
<evidence type="ECO:0000313" key="1">
    <source>
        <dbReference type="EMBL" id="KAK0627403.1"/>
    </source>
</evidence>
<keyword evidence="2" id="KW-1185">Reference proteome</keyword>
<reference evidence="1" key="1">
    <citation type="submission" date="2023-06" db="EMBL/GenBank/DDBJ databases">
        <title>Genome-scale phylogeny and comparative genomics of the fungal order Sordariales.</title>
        <authorList>
            <consortium name="Lawrence Berkeley National Laboratory"/>
            <person name="Hensen N."/>
            <person name="Bonometti L."/>
            <person name="Westerberg I."/>
            <person name="Brannstrom I.O."/>
            <person name="Guillou S."/>
            <person name="Cros-Aarteil S."/>
            <person name="Calhoun S."/>
            <person name="Haridas S."/>
            <person name="Kuo A."/>
            <person name="Mondo S."/>
            <person name="Pangilinan J."/>
            <person name="Riley R."/>
            <person name="Labutti K."/>
            <person name="Andreopoulos B."/>
            <person name="Lipzen A."/>
            <person name="Chen C."/>
            <person name="Yanf M."/>
            <person name="Daum C."/>
            <person name="Ng V."/>
            <person name="Clum A."/>
            <person name="Steindorff A."/>
            <person name="Ohm R."/>
            <person name="Martin F."/>
            <person name="Silar P."/>
            <person name="Natvig D."/>
            <person name="Lalanne C."/>
            <person name="Gautier V."/>
            <person name="Ament-Velasquez S.L."/>
            <person name="Kruys A."/>
            <person name="Hutchinson M.I."/>
            <person name="Powell A.J."/>
            <person name="Barry K."/>
            <person name="Miller A.N."/>
            <person name="Grigoriev I.V."/>
            <person name="Debuchy R."/>
            <person name="Gladieux P."/>
            <person name="Thoren M.H."/>
            <person name="Johannesson H."/>
        </authorList>
    </citation>
    <scope>NUCLEOTIDE SEQUENCE</scope>
    <source>
        <strain evidence="1">CBS 606.72</strain>
    </source>
</reference>
<evidence type="ECO:0000313" key="2">
    <source>
        <dbReference type="Proteomes" id="UP001175000"/>
    </source>
</evidence>